<evidence type="ECO:0000313" key="1">
    <source>
        <dbReference type="EMBL" id="KAF0922377.1"/>
    </source>
</evidence>
<proteinExistence type="predicted"/>
<gene>
    <name evidence="1" type="ORF">E2562_033517</name>
</gene>
<comment type="caution">
    <text evidence="1">The sequence shown here is derived from an EMBL/GenBank/DDBJ whole genome shotgun (WGS) entry which is preliminary data.</text>
</comment>
<dbReference type="Proteomes" id="UP000479710">
    <property type="component" value="Unassembled WGS sequence"/>
</dbReference>
<dbReference type="AlphaFoldDB" id="A0A6G1ECB3"/>
<protein>
    <submittedName>
        <fullName evidence="1">Uncharacterized protein</fullName>
    </submittedName>
</protein>
<evidence type="ECO:0000313" key="2">
    <source>
        <dbReference type="Proteomes" id="UP000479710"/>
    </source>
</evidence>
<keyword evidence="2" id="KW-1185">Reference proteome</keyword>
<name>A0A6G1ECB3_9ORYZ</name>
<sequence>MHSLGRRGLGGADVEAVVDLDFATEDADYCASVLPAGQPRLTRCSQIRFRPPCRPTAPHPPAVHAHAATPLLLWPLLPDSLPKKKVR</sequence>
<accession>A0A6G1ECB3</accession>
<dbReference type="EMBL" id="SPHZ02000004">
    <property type="protein sequence ID" value="KAF0922377.1"/>
    <property type="molecule type" value="Genomic_DNA"/>
</dbReference>
<reference evidence="1 2" key="1">
    <citation type="submission" date="2019-11" db="EMBL/GenBank/DDBJ databases">
        <title>Whole genome sequence of Oryza granulata.</title>
        <authorList>
            <person name="Li W."/>
        </authorList>
    </citation>
    <scope>NUCLEOTIDE SEQUENCE [LARGE SCALE GENOMIC DNA]</scope>
    <source>
        <strain evidence="2">cv. Menghai</strain>
        <tissue evidence="1">Leaf</tissue>
    </source>
</reference>
<organism evidence="1 2">
    <name type="scientific">Oryza meyeriana var. granulata</name>
    <dbReference type="NCBI Taxonomy" id="110450"/>
    <lineage>
        <taxon>Eukaryota</taxon>
        <taxon>Viridiplantae</taxon>
        <taxon>Streptophyta</taxon>
        <taxon>Embryophyta</taxon>
        <taxon>Tracheophyta</taxon>
        <taxon>Spermatophyta</taxon>
        <taxon>Magnoliopsida</taxon>
        <taxon>Liliopsida</taxon>
        <taxon>Poales</taxon>
        <taxon>Poaceae</taxon>
        <taxon>BOP clade</taxon>
        <taxon>Oryzoideae</taxon>
        <taxon>Oryzeae</taxon>
        <taxon>Oryzinae</taxon>
        <taxon>Oryza</taxon>
        <taxon>Oryza meyeriana</taxon>
    </lineage>
</organism>